<dbReference type="Gene3D" id="1.10.8.60">
    <property type="match status" value="1"/>
</dbReference>
<dbReference type="FunFam" id="1.10.8.60:FF:000032">
    <property type="entry name" value="Replication factor C subunit 4"/>
    <property type="match status" value="1"/>
</dbReference>
<dbReference type="GO" id="GO:0031391">
    <property type="term" value="C:Elg1 RFC-like complex"/>
    <property type="evidence" value="ECO:0007669"/>
    <property type="project" value="UniProtKB-ARBA"/>
</dbReference>
<keyword evidence="12" id="KW-1185">Reference proteome</keyword>
<dbReference type="CDD" id="cd00009">
    <property type="entry name" value="AAA"/>
    <property type="match status" value="1"/>
</dbReference>
<keyword evidence="5" id="KW-0067">ATP-binding</keyword>
<dbReference type="InterPro" id="IPR003593">
    <property type="entry name" value="AAA+_ATPase"/>
</dbReference>
<dbReference type="FunFam" id="1.20.272.10:FF:000011">
    <property type="entry name" value="Replication factor C subunit 2"/>
    <property type="match status" value="1"/>
</dbReference>
<evidence type="ECO:0000256" key="7">
    <source>
        <dbReference type="ARBA" id="ARBA00023242"/>
    </source>
</evidence>
<protein>
    <recommendedName>
        <fullName evidence="8">Replication factor C subunit 2</fullName>
    </recommendedName>
    <alternativeName>
        <fullName evidence="9">Activator 1 41 kDa subunit</fullName>
    </alternativeName>
</protein>
<organism evidence="11 12">
    <name type="scientific">Mycena maculata</name>
    <dbReference type="NCBI Taxonomy" id="230809"/>
    <lineage>
        <taxon>Eukaryota</taxon>
        <taxon>Fungi</taxon>
        <taxon>Dikarya</taxon>
        <taxon>Basidiomycota</taxon>
        <taxon>Agaricomycotina</taxon>
        <taxon>Agaricomycetes</taxon>
        <taxon>Agaricomycetidae</taxon>
        <taxon>Agaricales</taxon>
        <taxon>Marasmiineae</taxon>
        <taxon>Mycenaceae</taxon>
        <taxon>Mycena</taxon>
    </lineage>
</organism>
<keyword evidence="3" id="KW-0235">DNA replication</keyword>
<evidence type="ECO:0000256" key="1">
    <source>
        <dbReference type="ARBA" id="ARBA00004123"/>
    </source>
</evidence>
<evidence type="ECO:0000256" key="2">
    <source>
        <dbReference type="ARBA" id="ARBA00005378"/>
    </source>
</evidence>
<keyword evidence="4" id="KW-0547">Nucleotide-binding</keyword>
<dbReference type="Pfam" id="PF21960">
    <property type="entry name" value="RCF1-5-like_lid"/>
    <property type="match status" value="1"/>
</dbReference>
<dbReference type="GO" id="GO:0003677">
    <property type="term" value="F:DNA binding"/>
    <property type="evidence" value="ECO:0007669"/>
    <property type="project" value="UniProtKB-KW"/>
</dbReference>
<dbReference type="GO" id="GO:0006271">
    <property type="term" value="P:DNA strand elongation involved in DNA replication"/>
    <property type="evidence" value="ECO:0007669"/>
    <property type="project" value="UniProtKB-ARBA"/>
</dbReference>
<dbReference type="Proteomes" id="UP001215280">
    <property type="component" value="Unassembled WGS sequence"/>
</dbReference>
<dbReference type="InterPro" id="IPR003959">
    <property type="entry name" value="ATPase_AAA_core"/>
</dbReference>
<dbReference type="EMBL" id="JARJLG010000137">
    <property type="protein sequence ID" value="KAJ7738507.1"/>
    <property type="molecule type" value="Genomic_DNA"/>
</dbReference>
<dbReference type="GO" id="GO:0003689">
    <property type="term" value="F:DNA clamp loader activity"/>
    <property type="evidence" value="ECO:0007669"/>
    <property type="project" value="TreeGrafter"/>
</dbReference>
<dbReference type="Pfam" id="PF08542">
    <property type="entry name" value="Rep_fac_C"/>
    <property type="match status" value="1"/>
</dbReference>
<dbReference type="GO" id="GO:0005524">
    <property type="term" value="F:ATP binding"/>
    <property type="evidence" value="ECO:0007669"/>
    <property type="project" value="UniProtKB-KW"/>
</dbReference>
<dbReference type="PANTHER" id="PTHR11669:SF20">
    <property type="entry name" value="REPLICATION FACTOR C SUBUNIT 4"/>
    <property type="match status" value="1"/>
</dbReference>
<evidence type="ECO:0000313" key="12">
    <source>
        <dbReference type="Proteomes" id="UP001215280"/>
    </source>
</evidence>
<dbReference type="InterPro" id="IPR050238">
    <property type="entry name" value="DNA_Rep/Repair_Clamp_Loader"/>
</dbReference>
<dbReference type="InterPro" id="IPR047854">
    <property type="entry name" value="RFC_lid"/>
</dbReference>
<comment type="similarity">
    <text evidence="2">Belongs to the activator 1 small subunits family.</text>
</comment>
<dbReference type="Gene3D" id="3.40.50.300">
    <property type="entry name" value="P-loop containing nucleotide triphosphate hydrolases"/>
    <property type="match status" value="1"/>
</dbReference>
<dbReference type="GO" id="GO:0005634">
    <property type="term" value="C:nucleus"/>
    <property type="evidence" value="ECO:0007669"/>
    <property type="project" value="UniProtKB-SubCell"/>
</dbReference>
<evidence type="ECO:0000256" key="6">
    <source>
        <dbReference type="ARBA" id="ARBA00023125"/>
    </source>
</evidence>
<keyword evidence="7" id="KW-0539">Nucleus</keyword>
<evidence type="ECO:0000256" key="5">
    <source>
        <dbReference type="ARBA" id="ARBA00022840"/>
    </source>
</evidence>
<dbReference type="Gene3D" id="1.20.272.10">
    <property type="match status" value="1"/>
</dbReference>
<dbReference type="SUPFAM" id="SSF48019">
    <property type="entry name" value="post-AAA+ oligomerization domain-like"/>
    <property type="match status" value="1"/>
</dbReference>
<comment type="subcellular location">
    <subcellularLocation>
        <location evidence="1">Nucleus</location>
    </subcellularLocation>
</comment>
<sequence>MAFFQPKSTSAKTTQKHVVDPALQPWVEKYRPKTIDDVSAQEHTVAVLQKTLTSTNLPHMLFYGPPGTGKTSTILALSRQLFGPDNFRNRVLELNASDERGISIVRDKIKNFARQTPRAQAVASDGKEYPCPPYKIIILDEADSMTQDAQGALRRIMETYARITRFCLVCNYVTRIIEPLASRCSKFRFTPLDSTSSTSRLAYIANAENINVDAPTIDALISTSSGDLRRAITYLQSASRLSSSTNPPTPVTPTDIQEIAGVVPDQVVNSFAAVLGIEMEGAMAVDEPPKVTQKGFEPIQKKVKELMREGYSATQLLTQLHDLIVLHPILNAREKSKCALVLAEADKALCDGADEELWILEVALRVHKAVSP</sequence>
<dbReference type="InterPro" id="IPR008921">
    <property type="entry name" value="DNA_pol3_clamp-load_cplx_C"/>
</dbReference>
<comment type="caution">
    <text evidence="11">The sequence shown here is derived from an EMBL/GenBank/DDBJ whole genome shotgun (WGS) entry which is preliminary data.</text>
</comment>
<evidence type="ECO:0000256" key="9">
    <source>
        <dbReference type="ARBA" id="ARBA00075373"/>
    </source>
</evidence>
<evidence type="ECO:0000256" key="8">
    <source>
        <dbReference type="ARBA" id="ARBA00040745"/>
    </source>
</evidence>
<dbReference type="GO" id="GO:0006281">
    <property type="term" value="P:DNA repair"/>
    <property type="evidence" value="ECO:0007669"/>
    <property type="project" value="UniProtKB-ARBA"/>
</dbReference>
<evidence type="ECO:0000256" key="3">
    <source>
        <dbReference type="ARBA" id="ARBA00022705"/>
    </source>
</evidence>
<feature type="domain" description="AAA+ ATPase" evidence="10">
    <location>
        <begin position="56"/>
        <end position="193"/>
    </location>
</feature>
<gene>
    <name evidence="11" type="ORF">DFH07DRAFT_1064549</name>
</gene>
<dbReference type="Pfam" id="PF00004">
    <property type="entry name" value="AAA"/>
    <property type="match status" value="1"/>
</dbReference>
<accession>A0AAD7MYV9</accession>
<dbReference type="SMART" id="SM00382">
    <property type="entry name" value="AAA"/>
    <property type="match status" value="1"/>
</dbReference>
<dbReference type="FunFam" id="3.40.50.300:FF:000237">
    <property type="entry name" value="replication factor C subunit 4"/>
    <property type="match status" value="1"/>
</dbReference>
<keyword evidence="6" id="KW-0238">DNA-binding</keyword>
<dbReference type="AlphaFoldDB" id="A0AAD7MYV9"/>
<evidence type="ECO:0000256" key="4">
    <source>
        <dbReference type="ARBA" id="ARBA00022741"/>
    </source>
</evidence>
<evidence type="ECO:0000259" key="10">
    <source>
        <dbReference type="SMART" id="SM00382"/>
    </source>
</evidence>
<reference evidence="11" key="1">
    <citation type="submission" date="2023-03" db="EMBL/GenBank/DDBJ databases">
        <title>Massive genome expansion in bonnet fungi (Mycena s.s.) driven by repeated elements and novel gene families across ecological guilds.</title>
        <authorList>
            <consortium name="Lawrence Berkeley National Laboratory"/>
            <person name="Harder C.B."/>
            <person name="Miyauchi S."/>
            <person name="Viragh M."/>
            <person name="Kuo A."/>
            <person name="Thoen E."/>
            <person name="Andreopoulos B."/>
            <person name="Lu D."/>
            <person name="Skrede I."/>
            <person name="Drula E."/>
            <person name="Henrissat B."/>
            <person name="Morin E."/>
            <person name="Kohler A."/>
            <person name="Barry K."/>
            <person name="LaButti K."/>
            <person name="Morin E."/>
            <person name="Salamov A."/>
            <person name="Lipzen A."/>
            <person name="Mereny Z."/>
            <person name="Hegedus B."/>
            <person name="Baldrian P."/>
            <person name="Stursova M."/>
            <person name="Weitz H."/>
            <person name="Taylor A."/>
            <person name="Grigoriev I.V."/>
            <person name="Nagy L.G."/>
            <person name="Martin F."/>
            <person name="Kauserud H."/>
        </authorList>
    </citation>
    <scope>NUCLEOTIDE SEQUENCE</scope>
    <source>
        <strain evidence="11">CBHHK188m</strain>
    </source>
</reference>
<keyword evidence="11" id="KW-0378">Hydrolase</keyword>
<dbReference type="SUPFAM" id="SSF52540">
    <property type="entry name" value="P-loop containing nucleoside triphosphate hydrolases"/>
    <property type="match status" value="1"/>
</dbReference>
<dbReference type="InterPro" id="IPR013748">
    <property type="entry name" value="Rep_factorC_C"/>
</dbReference>
<dbReference type="InterPro" id="IPR027417">
    <property type="entry name" value="P-loop_NTPase"/>
</dbReference>
<dbReference type="GO" id="GO:0016887">
    <property type="term" value="F:ATP hydrolysis activity"/>
    <property type="evidence" value="ECO:0007669"/>
    <property type="project" value="InterPro"/>
</dbReference>
<dbReference type="CDD" id="cd18140">
    <property type="entry name" value="HLD_clamp_RFC"/>
    <property type="match status" value="1"/>
</dbReference>
<name>A0AAD7MYV9_9AGAR</name>
<proteinExistence type="inferred from homology"/>
<dbReference type="GO" id="GO:0000076">
    <property type="term" value="P:DNA replication checkpoint signaling"/>
    <property type="evidence" value="ECO:0007669"/>
    <property type="project" value="UniProtKB-ARBA"/>
</dbReference>
<dbReference type="GO" id="GO:0005663">
    <property type="term" value="C:DNA replication factor C complex"/>
    <property type="evidence" value="ECO:0007669"/>
    <property type="project" value="TreeGrafter"/>
</dbReference>
<dbReference type="PANTHER" id="PTHR11669">
    <property type="entry name" value="REPLICATION FACTOR C / DNA POLYMERASE III GAMMA-TAU SUBUNIT"/>
    <property type="match status" value="1"/>
</dbReference>
<evidence type="ECO:0000313" key="11">
    <source>
        <dbReference type="EMBL" id="KAJ7738507.1"/>
    </source>
</evidence>